<dbReference type="InterPro" id="IPR003343">
    <property type="entry name" value="Big_2"/>
</dbReference>
<proteinExistence type="predicted"/>
<feature type="region of interest" description="Disordered" evidence="1">
    <location>
        <begin position="41"/>
        <end position="69"/>
    </location>
</feature>
<dbReference type="SUPFAM" id="SSF50985">
    <property type="entry name" value="RCC1/BLIP-II"/>
    <property type="match status" value="2"/>
</dbReference>
<feature type="domain" description="BIG2" evidence="2">
    <location>
        <begin position="155"/>
        <end position="236"/>
    </location>
</feature>
<dbReference type="PROSITE" id="PS50012">
    <property type="entry name" value="RCC1_3"/>
    <property type="match status" value="2"/>
</dbReference>
<feature type="domain" description="BIG2" evidence="2">
    <location>
        <begin position="70"/>
        <end position="150"/>
    </location>
</feature>
<dbReference type="Gene3D" id="2.130.10.30">
    <property type="entry name" value="Regulator of chromosome condensation 1/beta-lactamase-inhibitor protein II"/>
    <property type="match status" value="2"/>
</dbReference>
<name>A0AA37QFK5_9BACT</name>
<dbReference type="Gene3D" id="2.60.40.1080">
    <property type="match status" value="3"/>
</dbReference>
<evidence type="ECO:0000259" key="2">
    <source>
        <dbReference type="SMART" id="SM00635"/>
    </source>
</evidence>
<feature type="compositionally biased region" description="Pro residues" evidence="1">
    <location>
        <begin position="52"/>
        <end position="68"/>
    </location>
</feature>
<dbReference type="Pfam" id="PF00415">
    <property type="entry name" value="RCC1"/>
    <property type="match status" value="1"/>
</dbReference>
<dbReference type="GO" id="GO:0005737">
    <property type="term" value="C:cytoplasm"/>
    <property type="evidence" value="ECO:0007669"/>
    <property type="project" value="TreeGrafter"/>
</dbReference>
<dbReference type="Proteomes" id="UP001161325">
    <property type="component" value="Unassembled WGS sequence"/>
</dbReference>
<protein>
    <recommendedName>
        <fullName evidence="2">BIG2 domain-containing protein</fullName>
    </recommendedName>
</protein>
<evidence type="ECO:0000313" key="3">
    <source>
        <dbReference type="EMBL" id="GLC25485.1"/>
    </source>
</evidence>
<feature type="domain" description="BIG2" evidence="2">
    <location>
        <begin position="240"/>
        <end position="321"/>
    </location>
</feature>
<dbReference type="PANTHER" id="PTHR45982:SF1">
    <property type="entry name" value="REGULATOR OF CHROMOSOME CONDENSATION"/>
    <property type="match status" value="1"/>
</dbReference>
<dbReference type="InterPro" id="IPR008964">
    <property type="entry name" value="Invasin/intimin_cell_adhesion"/>
</dbReference>
<dbReference type="GO" id="GO:0005085">
    <property type="term" value="F:guanyl-nucleotide exchange factor activity"/>
    <property type="evidence" value="ECO:0007669"/>
    <property type="project" value="TreeGrafter"/>
</dbReference>
<dbReference type="InterPro" id="IPR051553">
    <property type="entry name" value="Ran_GTPase-activating"/>
</dbReference>
<accession>A0AA37QFK5</accession>
<reference evidence="3" key="1">
    <citation type="submission" date="2022-08" db="EMBL/GenBank/DDBJ databases">
        <title>Draft genome sequencing of Roseisolibacter agri AW1220.</title>
        <authorList>
            <person name="Tobiishi Y."/>
            <person name="Tonouchi A."/>
        </authorList>
    </citation>
    <scope>NUCLEOTIDE SEQUENCE</scope>
    <source>
        <strain evidence="3">AW1220</strain>
    </source>
</reference>
<dbReference type="SMART" id="SM00635">
    <property type="entry name" value="BID_2"/>
    <property type="match status" value="3"/>
</dbReference>
<dbReference type="AlphaFoldDB" id="A0AA37QFK5"/>
<dbReference type="PANTHER" id="PTHR45982">
    <property type="entry name" value="REGULATOR OF CHROMOSOME CONDENSATION"/>
    <property type="match status" value="1"/>
</dbReference>
<sequence>MLTHLTHARALPEDRAMSRNVFSALAACVVVTLAACGGSDSVTSPGTNTPPGNTPPGNTPPGNTPPTSTPVATVAITPAGGTVFVGRTLQLSAAARDAAGATLSGRAITWTSSADSIARVDANGLVTGAAAGNVVITAASEGKTSTATVAVQNVPVASVVVTPATANLRTGDTLRLAASARDESGATLAGRQVRWTSSSNNVVTIDSVSGLLRAMGQGSATITATSEGKTGTATVAVIAPVATVSVNAALDTLEAWDVVQLTATLRDAANNVLTNRVVRWTSSNTAVATVDSLSGMLTGLDRGTVTVTATSEGKVGTATRVVVIKYRSITAGTEHACDIASGGIVWCWGRNGTQQRVGMAQNASESYSNVPFQLNTTLRFTQISTFGTTTCGIARDGKAYCWGYNGWGNLGNGSSVTSPTPVAVAGGHTFKSISLGGQHSCGVTTDDKVYCWGFNQSSEFGNNTSASSNVPVLAANGMSFAKVSGGNDVTCGVTAGGQGYCWGHNGAGQLGDGLRITGGNTYTRTPSAIVGGLTFRSVHASQSYSCGLTTSGEGYCWGSGGNRFGSGFSGETSTPRAIPGYSWKQIAPGSRQACGITTSDEIYCWGSNGSGQLGNAVGTNGSTTPVRAGGSIKGAEVSAANIATGSAAYTCAISADRLTTWCWGRNDYGQLGNGATTPFETANVNPQIVVGQKPLPVTR</sequence>
<gene>
    <name evidence="3" type="ORF">rosag_19980</name>
</gene>
<dbReference type="InterPro" id="IPR000408">
    <property type="entry name" value="Reg_chr_condens"/>
</dbReference>
<organism evidence="3 4">
    <name type="scientific">Roseisolibacter agri</name>
    <dbReference type="NCBI Taxonomy" id="2014610"/>
    <lineage>
        <taxon>Bacteria</taxon>
        <taxon>Pseudomonadati</taxon>
        <taxon>Gemmatimonadota</taxon>
        <taxon>Gemmatimonadia</taxon>
        <taxon>Gemmatimonadales</taxon>
        <taxon>Gemmatimonadaceae</taxon>
        <taxon>Roseisolibacter</taxon>
    </lineage>
</organism>
<dbReference type="SUPFAM" id="SSF49373">
    <property type="entry name" value="Invasin/intimin cell-adhesion fragments"/>
    <property type="match status" value="1"/>
</dbReference>
<dbReference type="InterPro" id="IPR009091">
    <property type="entry name" value="RCC1/BLIP-II"/>
</dbReference>
<comment type="caution">
    <text evidence="3">The sequence shown here is derived from an EMBL/GenBank/DDBJ whole genome shotgun (WGS) entry which is preliminary data.</text>
</comment>
<dbReference type="EMBL" id="BRXS01000003">
    <property type="protein sequence ID" value="GLC25485.1"/>
    <property type="molecule type" value="Genomic_DNA"/>
</dbReference>
<evidence type="ECO:0000313" key="4">
    <source>
        <dbReference type="Proteomes" id="UP001161325"/>
    </source>
</evidence>
<dbReference type="Pfam" id="PF02368">
    <property type="entry name" value="Big_2"/>
    <property type="match status" value="3"/>
</dbReference>
<dbReference type="Pfam" id="PF13540">
    <property type="entry name" value="RCC1_2"/>
    <property type="match status" value="2"/>
</dbReference>
<evidence type="ECO:0000256" key="1">
    <source>
        <dbReference type="SAM" id="MobiDB-lite"/>
    </source>
</evidence>
<keyword evidence="4" id="KW-1185">Reference proteome</keyword>